<dbReference type="InterPro" id="IPR003680">
    <property type="entry name" value="Flavodoxin_fold"/>
</dbReference>
<dbReference type="GO" id="GO:0016491">
    <property type="term" value="F:oxidoreductase activity"/>
    <property type="evidence" value="ECO:0007669"/>
    <property type="project" value="UniProtKB-KW"/>
</dbReference>
<dbReference type="EC" id="1.-.-.-" evidence="3"/>
<evidence type="ECO:0000313" key="4">
    <source>
        <dbReference type="Proteomes" id="UP001409291"/>
    </source>
</evidence>
<proteinExistence type="predicted"/>
<sequence>MKTLIIVVHPHITKSVINKRWVEELLKYPEKYTVHLLQENYPEGNIDVLAEQRLVEKYDKIVFQFPFYWFNCPALLKQWFDEVLTHGWAYGSESGYRMEGKKIALAISLGVNEKDLNETGKYKYTLKELTQPFELTFEYIKVKLQDPFAFYGIEHNISESHLALGVKSYLEFLDKF</sequence>
<accession>A0ABV0C0X4</accession>
<dbReference type="Proteomes" id="UP001409291">
    <property type="component" value="Unassembled WGS sequence"/>
</dbReference>
<dbReference type="Gene3D" id="3.40.50.360">
    <property type="match status" value="1"/>
</dbReference>
<dbReference type="PANTHER" id="PTHR47307:SF1">
    <property type="entry name" value="GLUTATHIONE-REGULATED POTASSIUM-EFFLUX SYSTEM ANCILLARY PROTEIN KEFG"/>
    <property type="match status" value="1"/>
</dbReference>
<dbReference type="EMBL" id="JBDJNQ010000022">
    <property type="protein sequence ID" value="MEN5380670.1"/>
    <property type="molecule type" value="Genomic_DNA"/>
</dbReference>
<name>A0ABV0C0X4_9SPHI</name>
<dbReference type="PANTHER" id="PTHR47307">
    <property type="entry name" value="GLUTATHIONE-REGULATED POTASSIUM-EFFLUX SYSTEM ANCILLARY PROTEIN KEFG"/>
    <property type="match status" value="1"/>
</dbReference>
<evidence type="ECO:0000259" key="2">
    <source>
        <dbReference type="Pfam" id="PF02525"/>
    </source>
</evidence>
<protein>
    <submittedName>
        <fullName evidence="3">NAD(P)H-dependent oxidoreductase</fullName>
        <ecNumber evidence="3">1.-.-.-</ecNumber>
    </submittedName>
</protein>
<dbReference type="RefSeq" id="WP_346583590.1">
    <property type="nucleotide sequence ID" value="NZ_JBDJNQ010000022.1"/>
</dbReference>
<dbReference type="InterPro" id="IPR046980">
    <property type="entry name" value="KefG/KefF"/>
</dbReference>
<organism evidence="3 4">
    <name type="scientific">Sphingobacterium kitahiroshimense</name>
    <dbReference type="NCBI Taxonomy" id="470446"/>
    <lineage>
        <taxon>Bacteria</taxon>
        <taxon>Pseudomonadati</taxon>
        <taxon>Bacteroidota</taxon>
        <taxon>Sphingobacteriia</taxon>
        <taxon>Sphingobacteriales</taxon>
        <taxon>Sphingobacteriaceae</taxon>
        <taxon>Sphingobacterium</taxon>
    </lineage>
</organism>
<keyword evidence="1 3" id="KW-0560">Oxidoreductase</keyword>
<dbReference type="SUPFAM" id="SSF52218">
    <property type="entry name" value="Flavoproteins"/>
    <property type="match status" value="1"/>
</dbReference>
<evidence type="ECO:0000256" key="1">
    <source>
        <dbReference type="ARBA" id="ARBA00023002"/>
    </source>
</evidence>
<dbReference type="InterPro" id="IPR029039">
    <property type="entry name" value="Flavoprotein-like_sf"/>
</dbReference>
<feature type="domain" description="Flavodoxin-like fold" evidence="2">
    <location>
        <begin position="1"/>
        <end position="169"/>
    </location>
</feature>
<reference evidence="3 4" key="1">
    <citation type="submission" date="2024-04" db="EMBL/GenBank/DDBJ databases">
        <title>WGS of bacteria from Torrens River.</title>
        <authorList>
            <person name="Wyrsch E.R."/>
            <person name="Drigo B."/>
        </authorList>
    </citation>
    <scope>NUCLEOTIDE SEQUENCE [LARGE SCALE GENOMIC DNA]</scope>
    <source>
        <strain evidence="3 4">TWI391</strain>
    </source>
</reference>
<keyword evidence="4" id="KW-1185">Reference proteome</keyword>
<evidence type="ECO:0000313" key="3">
    <source>
        <dbReference type="EMBL" id="MEN5380670.1"/>
    </source>
</evidence>
<dbReference type="Pfam" id="PF02525">
    <property type="entry name" value="Flavodoxin_2"/>
    <property type="match status" value="1"/>
</dbReference>
<gene>
    <name evidence="3" type="ORF">ABE541_25640</name>
</gene>
<comment type="caution">
    <text evidence="3">The sequence shown here is derived from an EMBL/GenBank/DDBJ whole genome shotgun (WGS) entry which is preliminary data.</text>
</comment>